<evidence type="ECO:0000313" key="5">
    <source>
        <dbReference type="EMBL" id="APC42725.1"/>
    </source>
</evidence>
<dbReference type="SUPFAM" id="SSF46785">
    <property type="entry name" value="Winged helix' DNA-binding domain"/>
    <property type="match status" value="1"/>
</dbReference>
<dbReference type="NCBIfam" id="NF033788">
    <property type="entry name" value="HTH_metalloreg"/>
    <property type="match status" value="1"/>
</dbReference>
<dbReference type="Gene3D" id="1.10.10.10">
    <property type="entry name" value="Winged helix-like DNA-binding domain superfamily/Winged helix DNA-binding domain"/>
    <property type="match status" value="1"/>
</dbReference>
<gene>
    <name evidence="5" type="ORF">A7L45_15475</name>
</gene>
<dbReference type="GO" id="GO:0003677">
    <property type="term" value="F:DNA binding"/>
    <property type="evidence" value="ECO:0007669"/>
    <property type="project" value="UniProtKB-KW"/>
</dbReference>
<evidence type="ECO:0000313" key="6">
    <source>
        <dbReference type="Proteomes" id="UP000182569"/>
    </source>
</evidence>
<keyword evidence="6" id="KW-1185">Reference proteome</keyword>
<dbReference type="GO" id="GO:0003700">
    <property type="term" value="F:DNA-binding transcription factor activity"/>
    <property type="evidence" value="ECO:0007669"/>
    <property type="project" value="InterPro"/>
</dbReference>
<protein>
    <recommendedName>
        <fullName evidence="4">HTH arsR-type domain-containing protein</fullName>
    </recommendedName>
</protein>
<dbReference type="InterPro" id="IPR036388">
    <property type="entry name" value="WH-like_DNA-bd_sf"/>
</dbReference>
<keyword evidence="3" id="KW-0804">Transcription</keyword>
<feature type="domain" description="HTH arsR-type" evidence="4">
    <location>
        <begin position="31"/>
        <end position="121"/>
    </location>
</feature>
<evidence type="ECO:0000256" key="1">
    <source>
        <dbReference type="ARBA" id="ARBA00023015"/>
    </source>
</evidence>
<dbReference type="InterPro" id="IPR051011">
    <property type="entry name" value="Metal_resp_trans_reg"/>
</dbReference>
<dbReference type="InterPro" id="IPR001845">
    <property type="entry name" value="HTH_ArsR_DNA-bd_dom"/>
</dbReference>
<dbReference type="PANTHER" id="PTHR43132:SF6">
    <property type="entry name" value="HTH-TYPE TRANSCRIPTIONAL REPRESSOR CZRA"/>
    <property type="match status" value="1"/>
</dbReference>
<dbReference type="STRING" id="1552.A7L45_15475"/>
<dbReference type="InterPro" id="IPR036390">
    <property type="entry name" value="WH_DNA-bd_sf"/>
</dbReference>
<dbReference type="Pfam" id="PF01022">
    <property type="entry name" value="HTH_5"/>
    <property type="match status" value="1"/>
</dbReference>
<dbReference type="InterPro" id="IPR011991">
    <property type="entry name" value="ArsR-like_HTH"/>
</dbReference>
<name>A0A1J0GMY6_9CLOT</name>
<dbReference type="SMART" id="SM00418">
    <property type="entry name" value="HTH_ARSR"/>
    <property type="match status" value="1"/>
</dbReference>
<dbReference type="AlphaFoldDB" id="A0A1J0GMY6"/>
<dbReference type="PRINTS" id="PR00778">
    <property type="entry name" value="HTHARSR"/>
</dbReference>
<dbReference type="Proteomes" id="UP000182569">
    <property type="component" value="Chromosome"/>
</dbReference>
<dbReference type="PANTHER" id="PTHR43132">
    <property type="entry name" value="ARSENICAL RESISTANCE OPERON REPRESSOR ARSR-RELATED"/>
    <property type="match status" value="1"/>
</dbReference>
<sequence>MKCNSCAIYKKTIGKVEAEGKILIKENTDLLEESYRIADLFKVFGNTTRIRILHYLFLEESSVGDLAMALEMSHSAISHQLRVIKESRLIKSRREGKFIIYFLADNHVRAIISQGIEHIEE</sequence>
<dbReference type="KEGG" id="ceu:A7L45_15475"/>
<reference evidence="6" key="1">
    <citation type="journal article" date="2016" name="Front. Microbiol.">
        <title>Complete Genome Sequence of Clostridium estertheticum DSM 8809, a Microbe Identified in Spoiled Vacuum Packed Beef.</title>
        <authorList>
            <person name="Yu Z."/>
            <person name="Gunn L."/>
            <person name="Brennan E."/>
            <person name="Reid R."/>
            <person name="Wall P.G."/>
            <person name="Gaora O.P."/>
            <person name="Hurley D."/>
            <person name="Bolton D."/>
            <person name="Fanning S."/>
        </authorList>
    </citation>
    <scope>NUCLEOTIDE SEQUENCE [LARGE SCALE GENOMIC DNA]</scope>
    <source>
        <strain evidence="6">DSM 8809</strain>
    </source>
</reference>
<evidence type="ECO:0000256" key="3">
    <source>
        <dbReference type="ARBA" id="ARBA00023163"/>
    </source>
</evidence>
<keyword evidence="2" id="KW-0238">DNA-binding</keyword>
<proteinExistence type="predicted"/>
<dbReference type="CDD" id="cd00090">
    <property type="entry name" value="HTH_ARSR"/>
    <property type="match status" value="1"/>
</dbReference>
<keyword evidence="1" id="KW-0805">Transcription regulation</keyword>
<organism evidence="5 6">
    <name type="scientific">Clostridium estertheticum subsp. estertheticum</name>
    <dbReference type="NCBI Taxonomy" id="1552"/>
    <lineage>
        <taxon>Bacteria</taxon>
        <taxon>Bacillati</taxon>
        <taxon>Bacillota</taxon>
        <taxon>Clostridia</taxon>
        <taxon>Eubacteriales</taxon>
        <taxon>Clostridiaceae</taxon>
        <taxon>Clostridium</taxon>
    </lineage>
</organism>
<dbReference type="PROSITE" id="PS50987">
    <property type="entry name" value="HTH_ARSR_2"/>
    <property type="match status" value="1"/>
</dbReference>
<accession>A0A1J0GMY6</accession>
<evidence type="ECO:0000256" key="2">
    <source>
        <dbReference type="ARBA" id="ARBA00023125"/>
    </source>
</evidence>
<dbReference type="EMBL" id="CP015756">
    <property type="protein sequence ID" value="APC42725.1"/>
    <property type="molecule type" value="Genomic_DNA"/>
</dbReference>
<evidence type="ECO:0000259" key="4">
    <source>
        <dbReference type="PROSITE" id="PS50987"/>
    </source>
</evidence>